<feature type="transmembrane region" description="Helical" evidence="7">
    <location>
        <begin position="441"/>
        <end position="459"/>
    </location>
</feature>
<evidence type="ECO:0000256" key="2">
    <source>
        <dbReference type="ARBA" id="ARBA00007430"/>
    </source>
</evidence>
<dbReference type="Pfam" id="PF13440">
    <property type="entry name" value="Polysacc_synt_3"/>
    <property type="match status" value="1"/>
</dbReference>
<name>A0A9X5CEM4_9FIRM</name>
<evidence type="ECO:0000256" key="7">
    <source>
        <dbReference type="SAM" id="Phobius"/>
    </source>
</evidence>
<evidence type="ECO:0000256" key="6">
    <source>
        <dbReference type="ARBA" id="ARBA00023136"/>
    </source>
</evidence>
<dbReference type="Proteomes" id="UP000474104">
    <property type="component" value="Unassembled WGS sequence"/>
</dbReference>
<reference evidence="8 9" key="1">
    <citation type="submission" date="2019-07" db="EMBL/GenBank/DDBJ databases">
        <title>Draft genome sequences of 15 bacterial species constituting the stable defined intestinal microbiota of the GM15 gnotobiotic mouse model.</title>
        <authorList>
            <person name="Elie C."/>
            <person name="Mathieu A."/>
            <person name="Saliou A."/>
            <person name="Darnaud M."/>
            <person name="Leulier F."/>
            <person name="Tamellini A."/>
        </authorList>
    </citation>
    <scope>NUCLEOTIDE SEQUENCE [LARGE SCALE GENOMIC DNA]</scope>
    <source>
        <strain evidence="9">ASF 502</strain>
    </source>
</reference>
<evidence type="ECO:0000256" key="3">
    <source>
        <dbReference type="ARBA" id="ARBA00022475"/>
    </source>
</evidence>
<dbReference type="GO" id="GO:0005886">
    <property type="term" value="C:plasma membrane"/>
    <property type="evidence" value="ECO:0007669"/>
    <property type="project" value="UniProtKB-SubCell"/>
</dbReference>
<comment type="subcellular location">
    <subcellularLocation>
        <location evidence="1">Cell membrane</location>
        <topology evidence="1">Multi-pass membrane protein</topology>
    </subcellularLocation>
</comment>
<comment type="caution">
    <text evidence="8">The sequence shown here is derived from an EMBL/GenBank/DDBJ whole genome shotgun (WGS) entry which is preliminary data.</text>
</comment>
<feature type="transmembrane region" description="Helical" evidence="7">
    <location>
        <begin position="289"/>
        <end position="314"/>
    </location>
</feature>
<dbReference type="PANTHER" id="PTHR30250">
    <property type="entry name" value="PST FAMILY PREDICTED COLANIC ACID TRANSPORTER"/>
    <property type="match status" value="1"/>
</dbReference>
<feature type="transmembrane region" description="Helical" evidence="7">
    <location>
        <begin position="40"/>
        <end position="57"/>
    </location>
</feature>
<protein>
    <submittedName>
        <fullName evidence="8">Lipopolysaccharide biosynthesis protein</fullName>
    </submittedName>
</protein>
<comment type="similarity">
    <text evidence="2">Belongs to the polysaccharide synthase family.</text>
</comment>
<feature type="transmembrane region" description="Helical" evidence="7">
    <location>
        <begin position="140"/>
        <end position="163"/>
    </location>
</feature>
<proteinExistence type="inferred from homology"/>
<dbReference type="InterPro" id="IPR050833">
    <property type="entry name" value="Poly_Biosynth_Transport"/>
</dbReference>
<accession>A0A9X5CEM4</accession>
<feature type="transmembrane region" description="Helical" evidence="7">
    <location>
        <begin position="320"/>
        <end position="341"/>
    </location>
</feature>
<feature type="transmembrane region" description="Helical" evidence="7">
    <location>
        <begin position="362"/>
        <end position="393"/>
    </location>
</feature>
<keyword evidence="6 7" id="KW-0472">Membrane</keyword>
<keyword evidence="5 7" id="KW-1133">Transmembrane helix</keyword>
<keyword evidence="4 7" id="KW-0812">Transmembrane</keyword>
<feature type="transmembrane region" description="Helical" evidence="7">
    <location>
        <begin position="413"/>
        <end position="434"/>
    </location>
</feature>
<dbReference type="EMBL" id="VIRB01000142">
    <property type="protein sequence ID" value="NDO71607.1"/>
    <property type="molecule type" value="Genomic_DNA"/>
</dbReference>
<sequence length="475" mass="53174">MKTHSIFKATAWKILEKFGSKGIQFIIQIILARILVPDDYGIVAILTVFISLSNVFIQNGFSTSLIQKKETTQADFCTALFTSMGIAALFYIILFAASPFIASFYAMEELSVYLRVQSLLLFAGSFNSVQYAYVSRKLNFRAYTIATLIASFISGAAGIFFAIKGFGVWSLIFQQLIANYLAVVILYMLVEWRLQLIFSIESLKTLFSYGWKILGSSLINSLYASMYNLIIGKIYTKEMLGLYSRGQQFPLLITDNLNETVQSVTLPVLSQMQDDAAGMKRRMKRALTLNAFVVFPAMLGLSAISHEFILVVLGEKWLAAVPYMMLLSLVYSMYPIHTMNIQCMKALGRSDLFLKLEIIKKILEITMVVITVRFGLTAMIFGQIVLSFVGIPINVWPAKKFIGYGVREQLKDLFPTMIAGGVMYGAVKLAALIPVGLLIKLILEVVIGAGVYVGLSFLLRNDAMMYLLDQWKEIK</sequence>
<evidence type="ECO:0000313" key="8">
    <source>
        <dbReference type="EMBL" id="NDO71607.1"/>
    </source>
</evidence>
<evidence type="ECO:0000256" key="5">
    <source>
        <dbReference type="ARBA" id="ARBA00022989"/>
    </source>
</evidence>
<evidence type="ECO:0000256" key="4">
    <source>
        <dbReference type="ARBA" id="ARBA00022692"/>
    </source>
</evidence>
<gene>
    <name evidence="8" type="ORF">FMM80_24335</name>
</gene>
<dbReference type="PANTHER" id="PTHR30250:SF10">
    <property type="entry name" value="LIPOPOLYSACCHARIDE BIOSYNTHESIS PROTEIN WZXC"/>
    <property type="match status" value="1"/>
</dbReference>
<dbReference type="AlphaFoldDB" id="A0A9X5CEM4"/>
<organism evidence="8 9">
    <name type="scientific">Schaedlerella arabinosiphila</name>
    <dbReference type="NCBI Taxonomy" id="2044587"/>
    <lineage>
        <taxon>Bacteria</taxon>
        <taxon>Bacillati</taxon>
        <taxon>Bacillota</taxon>
        <taxon>Clostridia</taxon>
        <taxon>Lachnospirales</taxon>
        <taxon>Lachnospiraceae</taxon>
        <taxon>Schaedlerella</taxon>
    </lineage>
</organism>
<keyword evidence="3" id="KW-1003">Cell membrane</keyword>
<feature type="transmembrane region" description="Helical" evidence="7">
    <location>
        <begin position="169"/>
        <end position="190"/>
    </location>
</feature>
<evidence type="ECO:0000256" key="1">
    <source>
        <dbReference type="ARBA" id="ARBA00004651"/>
    </source>
</evidence>
<feature type="transmembrane region" description="Helical" evidence="7">
    <location>
        <begin position="112"/>
        <end position="133"/>
    </location>
</feature>
<dbReference type="CDD" id="cd13127">
    <property type="entry name" value="MATE_tuaB_like"/>
    <property type="match status" value="1"/>
</dbReference>
<feature type="transmembrane region" description="Helical" evidence="7">
    <location>
        <begin position="78"/>
        <end position="106"/>
    </location>
</feature>
<dbReference type="RefSeq" id="WP_004081136.1">
    <property type="nucleotide sequence ID" value="NZ_VIRB01000142.1"/>
</dbReference>
<evidence type="ECO:0000313" key="9">
    <source>
        <dbReference type="Proteomes" id="UP000474104"/>
    </source>
</evidence>
<dbReference type="OrthoDB" id="9770347at2"/>